<gene>
    <name evidence="1" type="ORF">NCTC11460_00213</name>
</gene>
<name>A0A379CDX0_9FIRM</name>
<dbReference type="RefSeq" id="WP_002845862.1">
    <property type="nucleotide sequence ID" value="NZ_FOVA01000022.1"/>
</dbReference>
<dbReference type="AlphaFoldDB" id="A0A379CDX0"/>
<sequence>MSSDLKFFLSNELNINIQITNNQVMDPLLCKRAILLEKLIDIDISNNNPDFISNFLKELNNFLLEINSIDVNINNTINKIISSFPEYTRAVVSLSTIIKSHEYWRKSIVKLIFMLKEHKTIKAKMFNFKKPVSRINLNTLQFSNDYPYIYLYKSYKINHNLNLLFITKEFNDSIFDFNIDIFDLLILRSINDFYTNNIFRFNYTSLFKYISTNCSNIVTNKQVSDIKKSISKLRNINIILDYKLTNQIYKEQLLYLTEIDESSFLILRDSFLYRLATDLDLYYKFDFNIIDMPISMTKRNLSLREYLIHKILLNDSKFIKLNFDTIYFDFKVDSNQSKKSIRDTITKILEYWLSIKILEFYNFKMINHQYIDIIVQKI</sequence>
<evidence type="ECO:0000313" key="1">
    <source>
        <dbReference type="EMBL" id="SUB60314.1"/>
    </source>
</evidence>
<dbReference type="Proteomes" id="UP000255101">
    <property type="component" value="Unassembled WGS sequence"/>
</dbReference>
<dbReference type="EMBL" id="UGTB01000004">
    <property type="protein sequence ID" value="SUB60314.1"/>
    <property type="molecule type" value="Genomic_DNA"/>
</dbReference>
<reference evidence="1 2" key="1">
    <citation type="submission" date="2018-06" db="EMBL/GenBank/DDBJ databases">
        <authorList>
            <consortium name="Pathogen Informatics"/>
            <person name="Doyle S."/>
        </authorList>
    </citation>
    <scope>NUCLEOTIDE SEQUENCE [LARGE SCALE GENOMIC DNA]</scope>
    <source>
        <strain evidence="1 2">NCTC11460</strain>
    </source>
</reference>
<evidence type="ECO:0000313" key="2">
    <source>
        <dbReference type="Proteomes" id="UP000255101"/>
    </source>
</evidence>
<proteinExistence type="predicted"/>
<protein>
    <submittedName>
        <fullName evidence="1">Uncharacterized protein</fullName>
    </submittedName>
</protein>
<organism evidence="1 2">
    <name type="scientific">Peptostreptococcus anaerobius</name>
    <dbReference type="NCBI Taxonomy" id="1261"/>
    <lineage>
        <taxon>Bacteria</taxon>
        <taxon>Bacillati</taxon>
        <taxon>Bacillota</taxon>
        <taxon>Clostridia</taxon>
        <taxon>Peptostreptococcales</taxon>
        <taxon>Peptostreptococcaceae</taxon>
        <taxon>Peptostreptococcus</taxon>
    </lineage>
</organism>
<accession>A0A379CDX0</accession>